<evidence type="ECO:0000313" key="4">
    <source>
        <dbReference type="EMBL" id="GIX98506.1"/>
    </source>
</evidence>
<dbReference type="GO" id="GO:0005576">
    <property type="term" value="C:extracellular region"/>
    <property type="evidence" value="ECO:0007669"/>
    <property type="project" value="InterPro"/>
</dbReference>
<evidence type="ECO:0000256" key="2">
    <source>
        <dbReference type="SAM" id="SignalP"/>
    </source>
</evidence>
<evidence type="ECO:0000313" key="5">
    <source>
        <dbReference type="Proteomes" id="UP001054837"/>
    </source>
</evidence>
<comment type="caution">
    <text evidence="4">The sequence shown here is derived from an EMBL/GenBank/DDBJ whole genome shotgun (WGS) entry which is preliminary data.</text>
</comment>
<accession>A0AAV4PN42</accession>
<reference evidence="4 5" key="1">
    <citation type="submission" date="2021-06" db="EMBL/GenBank/DDBJ databases">
        <title>Caerostris darwini draft genome.</title>
        <authorList>
            <person name="Kono N."/>
            <person name="Arakawa K."/>
        </authorList>
    </citation>
    <scope>NUCLEOTIDE SEQUENCE [LARGE SCALE GENOMIC DNA]</scope>
</reference>
<protein>
    <recommendedName>
        <fullName evidence="3">Chitin-binding type-2 domain-containing protein</fullName>
    </recommendedName>
</protein>
<gene>
    <name evidence="4" type="ORF">CDAR_38011</name>
</gene>
<name>A0AAV4PN42_9ARAC</name>
<organism evidence="4 5">
    <name type="scientific">Caerostris darwini</name>
    <dbReference type="NCBI Taxonomy" id="1538125"/>
    <lineage>
        <taxon>Eukaryota</taxon>
        <taxon>Metazoa</taxon>
        <taxon>Ecdysozoa</taxon>
        <taxon>Arthropoda</taxon>
        <taxon>Chelicerata</taxon>
        <taxon>Arachnida</taxon>
        <taxon>Araneae</taxon>
        <taxon>Araneomorphae</taxon>
        <taxon>Entelegynae</taxon>
        <taxon>Araneoidea</taxon>
        <taxon>Araneidae</taxon>
        <taxon>Caerostris</taxon>
    </lineage>
</organism>
<feature type="compositionally biased region" description="Basic residues" evidence="1">
    <location>
        <begin position="212"/>
        <end position="222"/>
    </location>
</feature>
<feature type="domain" description="Chitin-binding type-2" evidence="3">
    <location>
        <begin position="26"/>
        <end position="77"/>
    </location>
</feature>
<feature type="compositionally biased region" description="Basic and acidic residues" evidence="1">
    <location>
        <begin position="223"/>
        <end position="248"/>
    </location>
</feature>
<keyword evidence="2" id="KW-0732">Signal</keyword>
<proteinExistence type="predicted"/>
<dbReference type="InterPro" id="IPR002557">
    <property type="entry name" value="Chitin-bd_dom"/>
</dbReference>
<keyword evidence="5" id="KW-1185">Reference proteome</keyword>
<sequence>MHSLFFTSALLYLVSAANGLTCKIDENFCYEADVSTGCRNYLVHLKSVKFYFTCSNGRVFDETTAKCTDPSEFQCDITESTIQSSIDLNLPSTQFSSDSFDIIDPFLKPVAKTAFKMTTSAMARDNPFLRDYTLPIVYEMEPDSQEQLDEDKFQFYLQTRENVGKIFEKHLPMILRKTGDPCPHPGSRGVHGGIFRRHGARAEEGPGGILRQPRRVHPRQRRVPRECRECRPHEEGPGAREDAPRENIPDYLSHSPNSWLNFLFSQTSVLYNLL</sequence>
<evidence type="ECO:0000256" key="1">
    <source>
        <dbReference type="SAM" id="MobiDB-lite"/>
    </source>
</evidence>
<dbReference type="GO" id="GO:0008061">
    <property type="term" value="F:chitin binding"/>
    <property type="evidence" value="ECO:0007669"/>
    <property type="project" value="InterPro"/>
</dbReference>
<dbReference type="Proteomes" id="UP001054837">
    <property type="component" value="Unassembled WGS sequence"/>
</dbReference>
<feature type="signal peptide" evidence="2">
    <location>
        <begin position="1"/>
        <end position="16"/>
    </location>
</feature>
<feature type="region of interest" description="Disordered" evidence="1">
    <location>
        <begin position="201"/>
        <end position="249"/>
    </location>
</feature>
<feature type="chain" id="PRO_5043551272" description="Chitin-binding type-2 domain-containing protein" evidence="2">
    <location>
        <begin position="17"/>
        <end position="274"/>
    </location>
</feature>
<evidence type="ECO:0000259" key="3">
    <source>
        <dbReference type="PROSITE" id="PS50940"/>
    </source>
</evidence>
<dbReference type="AlphaFoldDB" id="A0AAV4PN42"/>
<dbReference type="EMBL" id="BPLQ01003177">
    <property type="protein sequence ID" value="GIX98506.1"/>
    <property type="molecule type" value="Genomic_DNA"/>
</dbReference>
<dbReference type="PROSITE" id="PS50940">
    <property type="entry name" value="CHIT_BIND_II"/>
    <property type="match status" value="1"/>
</dbReference>